<keyword evidence="5" id="KW-1185">Reference proteome</keyword>
<evidence type="ECO:0000256" key="3">
    <source>
        <dbReference type="ARBA" id="ARBA00023237"/>
    </source>
</evidence>
<evidence type="ECO:0000256" key="2">
    <source>
        <dbReference type="ARBA" id="ARBA00023136"/>
    </source>
</evidence>
<keyword evidence="3" id="KW-0998">Cell outer membrane</keyword>
<dbReference type="RefSeq" id="WP_227476872.1">
    <property type="nucleotide sequence ID" value="NZ_JAFMPT010000007.1"/>
</dbReference>
<dbReference type="Gene3D" id="2.40.170.20">
    <property type="entry name" value="TonB-dependent receptor, beta-barrel domain"/>
    <property type="match status" value="1"/>
</dbReference>
<dbReference type="InterPro" id="IPR036942">
    <property type="entry name" value="Beta-barrel_TonB_sf"/>
</dbReference>
<dbReference type="Proteomes" id="UP000778797">
    <property type="component" value="Unassembled WGS sequence"/>
</dbReference>
<gene>
    <name evidence="4" type="ORF">J1C55_07500</name>
</gene>
<name>A0ABS8EMK5_9FLAO</name>
<keyword evidence="4" id="KW-0675">Receptor</keyword>
<accession>A0ABS8EMK5</accession>
<evidence type="ECO:0000256" key="1">
    <source>
        <dbReference type="ARBA" id="ARBA00004442"/>
    </source>
</evidence>
<keyword evidence="2" id="KW-0472">Membrane</keyword>
<evidence type="ECO:0000313" key="4">
    <source>
        <dbReference type="EMBL" id="MCC1484426.1"/>
    </source>
</evidence>
<proteinExistence type="predicted"/>
<comment type="caution">
    <text evidence="4">The sequence shown here is derived from an EMBL/GenBank/DDBJ whole genome shotgun (WGS) entry which is preliminary data.</text>
</comment>
<dbReference type="SUPFAM" id="SSF56935">
    <property type="entry name" value="Porins"/>
    <property type="match status" value="1"/>
</dbReference>
<dbReference type="Pfam" id="PF13715">
    <property type="entry name" value="CarbopepD_reg_2"/>
    <property type="match status" value="1"/>
</dbReference>
<reference evidence="4" key="2">
    <citation type="submission" date="2021-10" db="EMBL/GenBank/DDBJ databases">
        <title>Genome of Winogradskyella sp. E313.</title>
        <authorList>
            <person name="Zhou Y."/>
        </authorList>
    </citation>
    <scope>NUCLEOTIDE SEQUENCE</scope>
    <source>
        <strain evidence="4">E313</strain>
    </source>
</reference>
<sequence length="896" mass="103076">MKNIPQKSLLLFLLLIPYLCIGQTQTKVLVSGLITNDKKEPIPYTNVLIQERDSIASIIGYAYSNEKGRYEIQVAKKGSFDLIISALGYEKKNVLIKIASTSKEVIKNVTLLESSFELSEVIIKADLPIKVREDTIIFNAKKFLKGNEIIVEDLLKNLPGVTVDDEGKIKVGSQEIEKLTIDGDNLFEKGYKILSKSLPVHPIETIELLKNYSNNRLLKGIEDSNKVAINLTLKEEAKNIWFGNVTVGYDTGLNNNYSVQGNLANFGKKNKYYFLTNLNNTGDDVTGDINQLVKPFRFNEPASIGDNQSVNILNNLSSSVPNFKQRRTNFNNAELASLNAIFNLNDKVKLKTLGFFNSDENDFFRNSIQNFTQNQTNFTNTEDFVLRKRKHTGFGKVDFIYNISKTKSFEATTKFNYTDTKDSSDLVFNTINTIQELGITNTLFDQKINYSNKFTDKKVFLLTGRYINERLPQNYSVNQFLFPELFPEITNGENVNQISENKYQYTGFEAHLLDRKKNGNLLELKIGNELRVDVLNTIFSINNQNTLLLQPNEFQNNLEYSTNDLYIKSKYLFKVKKLEFILNLGFHQLFNNLKYTTTETNESPFFINPKLEINWKINNDNKISASTSFNTTNANVISVTSNFALTGFRSFSQGTGDFNQLSSSTYSFNYQLGDWSDRFFVNASFSYNKDNDFFSTNTIISQNFSLSERIIINNREFFNVFTNVDYYFKPIRTNIKLNLGYSASNFKNIVNNSDLREVKSTNYNYELQLRSAFSGIFNYHVGTKWLSNKIETTIESSFTDNISFIDLTFIFNDKFNVDLESERYSFGNLDSNNIFYFLDVSAKYTIKKNKLDLFLDGRNLFNTKRFQNFSISDIGSSTTEFRLLPRFVLLKLQYRF</sequence>
<dbReference type="SUPFAM" id="SSF49464">
    <property type="entry name" value="Carboxypeptidase regulatory domain-like"/>
    <property type="match status" value="1"/>
</dbReference>
<protein>
    <submittedName>
        <fullName evidence="4">TonB-dependent receptor</fullName>
    </submittedName>
</protein>
<dbReference type="InterPro" id="IPR008969">
    <property type="entry name" value="CarboxyPept-like_regulatory"/>
</dbReference>
<comment type="subcellular location">
    <subcellularLocation>
        <location evidence="1">Cell outer membrane</location>
    </subcellularLocation>
</comment>
<organism evidence="4 5">
    <name type="scientific">Winogradskyella immobilis</name>
    <dbReference type="NCBI Taxonomy" id="2816852"/>
    <lineage>
        <taxon>Bacteria</taxon>
        <taxon>Pseudomonadati</taxon>
        <taxon>Bacteroidota</taxon>
        <taxon>Flavobacteriia</taxon>
        <taxon>Flavobacteriales</taxon>
        <taxon>Flavobacteriaceae</taxon>
        <taxon>Winogradskyella</taxon>
    </lineage>
</organism>
<reference evidence="4" key="1">
    <citation type="submission" date="2021-03" db="EMBL/GenBank/DDBJ databases">
        <authorList>
            <person name="Ping X."/>
        </authorList>
    </citation>
    <scope>NUCLEOTIDE SEQUENCE</scope>
    <source>
        <strain evidence="4">E313</strain>
    </source>
</reference>
<evidence type="ECO:0000313" key="5">
    <source>
        <dbReference type="Proteomes" id="UP000778797"/>
    </source>
</evidence>
<dbReference type="EMBL" id="JAFMPT010000007">
    <property type="protein sequence ID" value="MCC1484426.1"/>
    <property type="molecule type" value="Genomic_DNA"/>
</dbReference>
<dbReference type="Gene3D" id="2.60.40.1120">
    <property type="entry name" value="Carboxypeptidase-like, regulatory domain"/>
    <property type="match status" value="1"/>
</dbReference>